<evidence type="ECO:0000313" key="2">
    <source>
        <dbReference type="EMBL" id="KAK5579576.1"/>
    </source>
</evidence>
<feature type="transmembrane region" description="Helical" evidence="1">
    <location>
        <begin position="293"/>
        <end position="315"/>
    </location>
</feature>
<keyword evidence="1" id="KW-1133">Transmembrane helix</keyword>
<sequence length="316" mass="36209">MDERHTLNVQIIENGVVGNWEKRFIIIEGSEIRVKNDRESIMISFSLKLQHIEVLPNFDDECGITVGSEIDGGDVEMSTTSKKLLKLKPLFSPSPIVYVFELKSQSEYDRWVLFIQSSRVQQQTKEEELEYKSSSSSYNEPTTTKTTTGAFYSQKSYSHHEKGWRHTFKKIAQKTGLVLVFLIYTALLAALFGAMWVYYVGPILTIDEMKTTCYVNSSDWGYISKGYYSVDFNVTYKIESGDILNNIMVQYCKGVLCNVGLDAEYPVGSNSTCYYDNKDPDFVYYDIYPMADYRLTITFGLCGSLFGIWIIFLIIL</sequence>
<accession>A0AAN7YUX5</accession>
<evidence type="ECO:0000313" key="3">
    <source>
        <dbReference type="Proteomes" id="UP001344447"/>
    </source>
</evidence>
<dbReference type="EMBL" id="JAVFKY010000003">
    <property type="protein sequence ID" value="KAK5579576.1"/>
    <property type="molecule type" value="Genomic_DNA"/>
</dbReference>
<dbReference type="AlphaFoldDB" id="A0AAN7YUX5"/>
<evidence type="ECO:0000256" key="1">
    <source>
        <dbReference type="SAM" id="Phobius"/>
    </source>
</evidence>
<reference evidence="2 3" key="1">
    <citation type="submission" date="2023-11" db="EMBL/GenBank/DDBJ databases">
        <title>Dfirmibasis_genome.</title>
        <authorList>
            <person name="Edelbroek B."/>
            <person name="Kjellin J."/>
            <person name="Jerlstrom-Hultqvist J."/>
            <person name="Soderbom F."/>
        </authorList>
    </citation>
    <scope>NUCLEOTIDE SEQUENCE [LARGE SCALE GENOMIC DNA]</scope>
    <source>
        <strain evidence="2 3">TNS-C-14</strain>
    </source>
</reference>
<dbReference type="Proteomes" id="UP001344447">
    <property type="component" value="Unassembled WGS sequence"/>
</dbReference>
<keyword evidence="1" id="KW-0812">Transmembrane</keyword>
<organism evidence="2 3">
    <name type="scientific">Dictyostelium firmibasis</name>
    <dbReference type="NCBI Taxonomy" id="79012"/>
    <lineage>
        <taxon>Eukaryota</taxon>
        <taxon>Amoebozoa</taxon>
        <taxon>Evosea</taxon>
        <taxon>Eumycetozoa</taxon>
        <taxon>Dictyostelia</taxon>
        <taxon>Dictyosteliales</taxon>
        <taxon>Dictyosteliaceae</taxon>
        <taxon>Dictyostelium</taxon>
    </lineage>
</organism>
<proteinExistence type="predicted"/>
<name>A0AAN7YUX5_9MYCE</name>
<comment type="caution">
    <text evidence="2">The sequence shown here is derived from an EMBL/GenBank/DDBJ whole genome shotgun (WGS) entry which is preliminary data.</text>
</comment>
<evidence type="ECO:0008006" key="4">
    <source>
        <dbReference type="Google" id="ProtNLM"/>
    </source>
</evidence>
<keyword evidence="3" id="KW-1185">Reference proteome</keyword>
<feature type="transmembrane region" description="Helical" evidence="1">
    <location>
        <begin position="177"/>
        <end position="199"/>
    </location>
</feature>
<dbReference type="SUPFAM" id="SSF50729">
    <property type="entry name" value="PH domain-like"/>
    <property type="match status" value="1"/>
</dbReference>
<keyword evidence="1" id="KW-0472">Membrane</keyword>
<gene>
    <name evidence="2" type="ORF">RB653_009260</name>
</gene>
<protein>
    <recommendedName>
        <fullName evidence="4">PH domain-containing protein</fullName>
    </recommendedName>
</protein>